<evidence type="ECO:0000256" key="4">
    <source>
        <dbReference type="ARBA" id="ARBA00022448"/>
    </source>
</evidence>
<sequence length="839" mass="91718">MVYHNLKALIKGIRACKTVADERALIKQESAAIRSSFREEDSYARHNNVAKLLYIHMLGSEAHFGQIECLKLVASPRFADKRLGYLGIMLLLDESQEVLTLVTNSLKNDMNHSNMYAVGLALCTFADIASEEMSRDLANEIEKLLGSSNTYIRKKAALCALRVVRKVPDLADHFIAKAKNLLADRNHGVLLTAITLVTEMCQIDPACLEEFRNAVPLLVRHLKSLVTTGYSPEHDVSGITDPFLQVKILRLLRLLGRGDEKASETMNDILAQVATNTDSTKNVGNSILYETVMTVLEIEADSGLRVMAINILGKFLSNRDNNIRYVALNTLNRVVSIDTNAVQRHRNIILDCLRDGDISIRRRALELSYALIDEKTVRLLIRELLAFLEVADDEFKLGMTTQICLAAERFAPTKRWHIDTVLRVLKLAGNFVREEILSAFIRLVAHTPELQAYTSSKLYTSLCSDISQESLTLAATWVIGEYSDILLENGLVSEDQPKQVTDKELVDLLLSILDSPYANYLTRQFVLASVTKIASRSITSAAQQERIQNLLLSYTTSPELEIQQRAVEFASLFNLGETRVGVLERMPPPELKATVLGVVSENKPVGPLQASKDVDLIGDEIPSGVPTTGVNGHATAGPSNEDLLRDIFGSSEPSATPAATPAQPPKSTVQDILGLFDSTPAPVAASPPPQQAASSNASLFSAIEAASPPPPQQQPAAQPRLVAYPAYDKNELRVTLTPQASPTRPGVVDVLVRFQVTGGNVATGVNFQAAVPKSQQLQMHPMSNPDIQPGATETQRMRVQAPVGAGVRLRLRISYTLAGRAIQDQVDFNGFPPGLTGGS</sequence>
<evidence type="ECO:0000256" key="1">
    <source>
        <dbReference type="ARBA" id="ARBA00004156"/>
    </source>
</evidence>
<dbReference type="PIRSF" id="PIRSF037094">
    <property type="entry name" value="AP1_complex_gamma"/>
    <property type="match status" value="1"/>
</dbReference>
<dbReference type="InterPro" id="IPR017107">
    <property type="entry name" value="AP1_complex_gsu"/>
</dbReference>
<dbReference type="AlphaFoldDB" id="M2PRI3"/>
<gene>
    <name evidence="13" type="ORF">CERSUDRAFT_112891</name>
</gene>
<evidence type="ECO:0000256" key="2">
    <source>
        <dbReference type="ARBA" id="ARBA00004555"/>
    </source>
</evidence>
<evidence type="ECO:0000259" key="12">
    <source>
        <dbReference type="PROSITE" id="PS50180"/>
    </source>
</evidence>
<evidence type="ECO:0000256" key="9">
    <source>
        <dbReference type="ARBA" id="ARBA00062546"/>
    </source>
</evidence>
<keyword evidence="5 10" id="KW-0653">Protein transport</keyword>
<protein>
    <recommendedName>
        <fullName evidence="10">AP-1 complex subunit gamma</fullName>
    </recommendedName>
</protein>
<evidence type="ECO:0000313" key="13">
    <source>
        <dbReference type="EMBL" id="EMD39219.1"/>
    </source>
</evidence>
<dbReference type="InterPro" id="IPR016024">
    <property type="entry name" value="ARM-type_fold"/>
</dbReference>
<dbReference type="InterPro" id="IPR050840">
    <property type="entry name" value="Adaptor_Complx_Large_Subunit"/>
</dbReference>
<dbReference type="FunFam" id="1.25.10.10:FF:000030">
    <property type="entry name" value="AP-1 complex subunit gamma"/>
    <property type="match status" value="1"/>
</dbReference>
<dbReference type="GO" id="GO:0030121">
    <property type="term" value="C:AP-1 adaptor complex"/>
    <property type="evidence" value="ECO:0007669"/>
    <property type="project" value="InterPro"/>
</dbReference>
<dbReference type="GO" id="GO:0016482">
    <property type="term" value="P:cytosolic transport"/>
    <property type="evidence" value="ECO:0007669"/>
    <property type="project" value="UniProtKB-ARBA"/>
</dbReference>
<dbReference type="InterPro" id="IPR011989">
    <property type="entry name" value="ARM-like"/>
</dbReference>
<accession>M2PRI3</accession>
<evidence type="ECO:0000256" key="3">
    <source>
        <dbReference type="ARBA" id="ARBA00006613"/>
    </source>
</evidence>
<feature type="region of interest" description="Disordered" evidence="11">
    <location>
        <begin position="618"/>
        <end position="668"/>
    </location>
</feature>
<organism evidence="13 14">
    <name type="scientific">Ceriporiopsis subvermispora (strain B)</name>
    <name type="common">White-rot fungus</name>
    <name type="synonym">Gelatoporia subvermispora</name>
    <dbReference type="NCBI Taxonomy" id="914234"/>
    <lineage>
        <taxon>Eukaryota</taxon>
        <taxon>Fungi</taxon>
        <taxon>Dikarya</taxon>
        <taxon>Basidiomycota</taxon>
        <taxon>Agaricomycotina</taxon>
        <taxon>Agaricomycetes</taxon>
        <taxon>Polyporales</taxon>
        <taxon>Gelatoporiaceae</taxon>
        <taxon>Gelatoporia</taxon>
    </lineage>
</organism>
<dbReference type="PANTHER" id="PTHR22780">
    <property type="entry name" value="ADAPTIN, ALPHA/GAMMA/EPSILON"/>
    <property type="match status" value="1"/>
</dbReference>
<evidence type="ECO:0000313" key="14">
    <source>
        <dbReference type="Proteomes" id="UP000016930"/>
    </source>
</evidence>
<evidence type="ECO:0000256" key="7">
    <source>
        <dbReference type="ARBA" id="ARBA00023136"/>
    </source>
</evidence>
<feature type="domain" description="GAE" evidence="12">
    <location>
        <begin position="719"/>
        <end position="832"/>
    </location>
</feature>
<dbReference type="HOGENOM" id="CLU_003824_0_0_1"/>
<proteinExistence type="inferred from homology"/>
<keyword evidence="8 10" id="KW-0968">Cytoplasmic vesicle</keyword>
<dbReference type="EMBL" id="KB445794">
    <property type="protein sequence ID" value="EMD39219.1"/>
    <property type="molecule type" value="Genomic_DNA"/>
</dbReference>
<comment type="similarity">
    <text evidence="3 10">Belongs to the adaptor complexes large subunit family.</text>
</comment>
<dbReference type="Pfam" id="PF01602">
    <property type="entry name" value="Adaptin_N"/>
    <property type="match status" value="1"/>
</dbReference>
<dbReference type="InterPro" id="IPR008152">
    <property type="entry name" value="Clathrin_a/b/g-adaptin_app_Ig"/>
</dbReference>
<dbReference type="OrthoDB" id="28053at2759"/>
<evidence type="ECO:0000256" key="6">
    <source>
        <dbReference type="ARBA" id="ARBA00023034"/>
    </source>
</evidence>
<evidence type="ECO:0000256" key="8">
    <source>
        <dbReference type="ARBA" id="ARBA00023329"/>
    </source>
</evidence>
<dbReference type="SMART" id="SM00809">
    <property type="entry name" value="Alpha_adaptinC2"/>
    <property type="match status" value="1"/>
</dbReference>
<keyword evidence="6 10" id="KW-0333">Golgi apparatus</keyword>
<evidence type="ECO:0000256" key="10">
    <source>
        <dbReference type="PIRNR" id="PIRNR037094"/>
    </source>
</evidence>
<feature type="compositionally biased region" description="Low complexity" evidence="11">
    <location>
        <begin position="650"/>
        <end position="668"/>
    </location>
</feature>
<dbReference type="InterPro" id="IPR008153">
    <property type="entry name" value="GAE_dom"/>
</dbReference>
<comment type="subcellular location">
    <subcellularLocation>
        <location evidence="1">Cytoplasmic vesicle membrane</location>
    </subcellularLocation>
    <subcellularLocation>
        <location evidence="2">Golgi apparatus</location>
    </subcellularLocation>
</comment>
<dbReference type="SUPFAM" id="SSF49348">
    <property type="entry name" value="Clathrin adaptor appendage domain"/>
    <property type="match status" value="1"/>
</dbReference>
<dbReference type="SUPFAM" id="SSF48371">
    <property type="entry name" value="ARM repeat"/>
    <property type="match status" value="1"/>
</dbReference>
<dbReference type="Gene3D" id="1.25.10.10">
    <property type="entry name" value="Leucine-rich Repeat Variant"/>
    <property type="match status" value="1"/>
</dbReference>
<dbReference type="GO" id="GO:0005829">
    <property type="term" value="C:cytosol"/>
    <property type="evidence" value="ECO:0007669"/>
    <property type="project" value="GOC"/>
</dbReference>
<dbReference type="GO" id="GO:0006886">
    <property type="term" value="P:intracellular protein transport"/>
    <property type="evidence" value="ECO:0007669"/>
    <property type="project" value="UniProtKB-UniRule"/>
</dbReference>
<dbReference type="InterPro" id="IPR013041">
    <property type="entry name" value="Clathrin_app_Ig-like_sf"/>
</dbReference>
<dbReference type="Proteomes" id="UP000016930">
    <property type="component" value="Unassembled WGS sequence"/>
</dbReference>
<dbReference type="GO" id="GO:0016192">
    <property type="term" value="P:vesicle-mediated transport"/>
    <property type="evidence" value="ECO:0007669"/>
    <property type="project" value="InterPro"/>
</dbReference>
<keyword evidence="4 10" id="KW-0813">Transport</keyword>
<dbReference type="PROSITE" id="PS50180">
    <property type="entry name" value="GAE"/>
    <property type="match status" value="1"/>
</dbReference>
<evidence type="ECO:0000256" key="11">
    <source>
        <dbReference type="SAM" id="MobiDB-lite"/>
    </source>
</evidence>
<evidence type="ECO:0000256" key="5">
    <source>
        <dbReference type="ARBA" id="ARBA00022927"/>
    </source>
</evidence>
<dbReference type="InterPro" id="IPR002553">
    <property type="entry name" value="Clathrin/coatomer_adapt-like_N"/>
</dbReference>
<dbReference type="Pfam" id="PF02883">
    <property type="entry name" value="Alpha_adaptinC2"/>
    <property type="match status" value="1"/>
</dbReference>
<dbReference type="STRING" id="914234.M2PRI3"/>
<keyword evidence="7 10" id="KW-0472">Membrane</keyword>
<dbReference type="Gene3D" id="2.60.40.1230">
    <property type="match status" value="1"/>
</dbReference>
<keyword evidence="14" id="KW-1185">Reference proteome</keyword>
<comment type="subunit">
    <text evidence="9">Adaptor protein complex 1 (AP-1) is a heterotetramer composed of two large adaptins (gamma-type subunit APL4 and beta-type subunit APL2), a medium adaptin (mu-type subunit APM1) and a small adaptin (sigma-type subunit APS1). AP-1 interacts with clathrin.</text>
</comment>
<name>M2PRI3_CERS8</name>
<reference evidence="13 14" key="1">
    <citation type="journal article" date="2012" name="Proc. Natl. Acad. Sci. U.S.A.">
        <title>Comparative genomics of Ceriporiopsis subvermispora and Phanerochaete chrysosporium provide insight into selective ligninolysis.</title>
        <authorList>
            <person name="Fernandez-Fueyo E."/>
            <person name="Ruiz-Duenas F.J."/>
            <person name="Ferreira P."/>
            <person name="Floudas D."/>
            <person name="Hibbett D.S."/>
            <person name="Canessa P."/>
            <person name="Larrondo L.F."/>
            <person name="James T.Y."/>
            <person name="Seelenfreund D."/>
            <person name="Lobos S."/>
            <person name="Polanco R."/>
            <person name="Tello M."/>
            <person name="Honda Y."/>
            <person name="Watanabe T."/>
            <person name="Watanabe T."/>
            <person name="Ryu J.S."/>
            <person name="Kubicek C.P."/>
            <person name="Schmoll M."/>
            <person name="Gaskell J."/>
            <person name="Hammel K.E."/>
            <person name="St John F.J."/>
            <person name="Vanden Wymelenberg A."/>
            <person name="Sabat G."/>
            <person name="Splinter BonDurant S."/>
            <person name="Syed K."/>
            <person name="Yadav J.S."/>
            <person name="Doddapaneni H."/>
            <person name="Subramanian V."/>
            <person name="Lavin J.L."/>
            <person name="Oguiza J.A."/>
            <person name="Perez G."/>
            <person name="Pisabarro A.G."/>
            <person name="Ramirez L."/>
            <person name="Santoyo F."/>
            <person name="Master E."/>
            <person name="Coutinho P.M."/>
            <person name="Henrissat B."/>
            <person name="Lombard V."/>
            <person name="Magnuson J.K."/>
            <person name="Kuees U."/>
            <person name="Hori C."/>
            <person name="Igarashi K."/>
            <person name="Samejima M."/>
            <person name="Held B.W."/>
            <person name="Barry K.W."/>
            <person name="LaButti K.M."/>
            <person name="Lapidus A."/>
            <person name="Lindquist E.A."/>
            <person name="Lucas S.M."/>
            <person name="Riley R."/>
            <person name="Salamov A.A."/>
            <person name="Hoffmeister D."/>
            <person name="Schwenk D."/>
            <person name="Hadar Y."/>
            <person name="Yarden O."/>
            <person name="de Vries R.P."/>
            <person name="Wiebenga A."/>
            <person name="Stenlid J."/>
            <person name="Eastwood D."/>
            <person name="Grigoriev I.V."/>
            <person name="Berka R.M."/>
            <person name="Blanchette R.A."/>
            <person name="Kersten P."/>
            <person name="Martinez A.T."/>
            <person name="Vicuna R."/>
            <person name="Cullen D."/>
        </authorList>
    </citation>
    <scope>NUCLEOTIDE SEQUENCE [LARGE SCALE GENOMIC DNA]</scope>
    <source>
        <strain evidence="13 14">B</strain>
    </source>
</reference>